<dbReference type="GO" id="GO:0006235">
    <property type="term" value="P:dTTP biosynthetic process"/>
    <property type="evidence" value="ECO:0007669"/>
    <property type="project" value="UniProtKB-UniRule"/>
</dbReference>
<dbReference type="CDD" id="cd01672">
    <property type="entry name" value="TMPK"/>
    <property type="match status" value="1"/>
</dbReference>
<dbReference type="PANTHER" id="PTHR10344">
    <property type="entry name" value="THYMIDYLATE KINASE"/>
    <property type="match status" value="1"/>
</dbReference>
<dbReference type="InterPro" id="IPR018095">
    <property type="entry name" value="Thymidylate_kin_CS"/>
</dbReference>
<dbReference type="GO" id="GO:0005524">
    <property type="term" value="F:ATP binding"/>
    <property type="evidence" value="ECO:0007669"/>
    <property type="project" value="UniProtKB-UniRule"/>
</dbReference>
<keyword evidence="4 11" id="KW-0808">Transferase</keyword>
<dbReference type="InterPro" id="IPR039430">
    <property type="entry name" value="Thymidylate_kin-like_dom"/>
</dbReference>
<evidence type="ECO:0000256" key="7">
    <source>
        <dbReference type="ARBA" id="ARBA00022777"/>
    </source>
</evidence>
<evidence type="ECO:0000256" key="9">
    <source>
        <dbReference type="ARBA" id="ARBA00048743"/>
    </source>
</evidence>
<sequence>MAENQKETIEEKKGLFITLEGMDGAGKTTQMQQLKQYLEKQGYRVCLTREPGGTPISEKIRNLILDPQHGEMHPWTEALLYAAARAQHVSQVIQPALQREEIVLCDRFLDSSLAYQGVGRGLGMEEVLKVNEPALMGRWPDMTFWFNLTPEESFRRKKGRDPKDRLEQQAHDFYEKIYQSYRQLAEENPQRIITIDGNKSIPWIQKMMRCTIDHYIQAGYKSRK</sequence>
<keyword evidence="7 11" id="KW-0418">Kinase</keyword>
<dbReference type="InterPro" id="IPR018094">
    <property type="entry name" value="Thymidylate_kinase"/>
</dbReference>
<dbReference type="EC" id="2.7.4.9" evidence="2 11"/>
<evidence type="ECO:0000256" key="5">
    <source>
        <dbReference type="ARBA" id="ARBA00022727"/>
    </source>
</evidence>
<comment type="catalytic activity">
    <reaction evidence="9 11">
        <text>dTMP + ATP = dTDP + ADP</text>
        <dbReference type="Rhea" id="RHEA:13517"/>
        <dbReference type="ChEBI" id="CHEBI:30616"/>
        <dbReference type="ChEBI" id="CHEBI:58369"/>
        <dbReference type="ChEBI" id="CHEBI:63528"/>
        <dbReference type="ChEBI" id="CHEBI:456216"/>
        <dbReference type="EC" id="2.7.4.9"/>
    </reaction>
</comment>
<keyword evidence="8 11" id="KW-0067">ATP-binding</keyword>
<keyword evidence="14" id="KW-1185">Reference proteome</keyword>
<name>A0A1I3CW39_9FIRM</name>
<keyword evidence="6 11" id="KW-0547">Nucleotide-binding</keyword>
<evidence type="ECO:0000256" key="10">
    <source>
        <dbReference type="ARBA" id="ARBA00057735"/>
    </source>
</evidence>
<dbReference type="Pfam" id="PF02223">
    <property type="entry name" value="Thymidylate_kin"/>
    <property type="match status" value="1"/>
</dbReference>
<reference evidence="14" key="1">
    <citation type="submission" date="2016-10" db="EMBL/GenBank/DDBJ databases">
        <authorList>
            <person name="Varghese N."/>
            <person name="Submissions S."/>
        </authorList>
    </citation>
    <scope>NUCLEOTIDE SEQUENCE [LARGE SCALE GENOMIC DNA]</scope>
    <source>
        <strain evidence="14">Z-7934</strain>
    </source>
</reference>
<feature type="binding site" evidence="11">
    <location>
        <begin position="21"/>
        <end position="28"/>
    </location>
    <ligand>
        <name>ATP</name>
        <dbReference type="ChEBI" id="CHEBI:30616"/>
    </ligand>
</feature>
<evidence type="ECO:0000313" key="14">
    <source>
        <dbReference type="Proteomes" id="UP000199287"/>
    </source>
</evidence>
<protein>
    <recommendedName>
        <fullName evidence="3 11">Thymidylate kinase</fullName>
        <ecNumber evidence="2 11">2.7.4.9</ecNumber>
    </recommendedName>
    <alternativeName>
        <fullName evidence="11">dTMP kinase</fullName>
    </alternativeName>
</protein>
<gene>
    <name evidence="11" type="primary">tmk</name>
    <name evidence="13" type="ORF">SAMN05192551_10346</name>
</gene>
<evidence type="ECO:0000256" key="11">
    <source>
        <dbReference type="HAMAP-Rule" id="MF_00165"/>
    </source>
</evidence>
<dbReference type="HAMAP" id="MF_00165">
    <property type="entry name" value="Thymidylate_kinase"/>
    <property type="match status" value="1"/>
</dbReference>
<organism evidence="13 14">
    <name type="scientific">Tindallia magadiensis</name>
    <dbReference type="NCBI Taxonomy" id="69895"/>
    <lineage>
        <taxon>Bacteria</taxon>
        <taxon>Bacillati</taxon>
        <taxon>Bacillota</taxon>
        <taxon>Clostridia</taxon>
        <taxon>Peptostreptococcales</taxon>
        <taxon>Tindalliaceae</taxon>
        <taxon>Tindallia</taxon>
    </lineage>
</organism>
<evidence type="ECO:0000313" key="13">
    <source>
        <dbReference type="EMBL" id="SFH78722.1"/>
    </source>
</evidence>
<evidence type="ECO:0000256" key="1">
    <source>
        <dbReference type="ARBA" id="ARBA00009776"/>
    </source>
</evidence>
<dbReference type="EMBL" id="FOQA01000003">
    <property type="protein sequence ID" value="SFH78722.1"/>
    <property type="molecule type" value="Genomic_DNA"/>
</dbReference>
<evidence type="ECO:0000256" key="8">
    <source>
        <dbReference type="ARBA" id="ARBA00022840"/>
    </source>
</evidence>
<dbReference type="Proteomes" id="UP000199287">
    <property type="component" value="Unassembled WGS sequence"/>
</dbReference>
<evidence type="ECO:0000256" key="2">
    <source>
        <dbReference type="ARBA" id="ARBA00012980"/>
    </source>
</evidence>
<comment type="similarity">
    <text evidence="1 11">Belongs to the thymidylate kinase family.</text>
</comment>
<dbReference type="GO" id="GO:0004798">
    <property type="term" value="F:dTMP kinase activity"/>
    <property type="evidence" value="ECO:0007669"/>
    <property type="project" value="UniProtKB-UniRule"/>
</dbReference>
<evidence type="ECO:0000256" key="3">
    <source>
        <dbReference type="ARBA" id="ARBA00017144"/>
    </source>
</evidence>
<evidence type="ECO:0000256" key="6">
    <source>
        <dbReference type="ARBA" id="ARBA00022741"/>
    </source>
</evidence>
<dbReference type="PROSITE" id="PS01331">
    <property type="entry name" value="THYMIDYLATE_KINASE"/>
    <property type="match status" value="1"/>
</dbReference>
<dbReference type="NCBIfam" id="TIGR00041">
    <property type="entry name" value="DTMP_kinase"/>
    <property type="match status" value="1"/>
</dbReference>
<comment type="function">
    <text evidence="10 11">Phosphorylation of dTMP to form dTDP in both de novo and salvage pathways of dTTP synthesis.</text>
</comment>
<proteinExistence type="inferred from homology"/>
<dbReference type="STRING" id="69895.SAMN05192551_10346"/>
<dbReference type="GO" id="GO:0006233">
    <property type="term" value="P:dTDP biosynthetic process"/>
    <property type="evidence" value="ECO:0007669"/>
    <property type="project" value="InterPro"/>
</dbReference>
<keyword evidence="5 11" id="KW-0545">Nucleotide biosynthesis</keyword>
<dbReference type="GO" id="GO:0006227">
    <property type="term" value="P:dUDP biosynthetic process"/>
    <property type="evidence" value="ECO:0007669"/>
    <property type="project" value="TreeGrafter"/>
</dbReference>
<feature type="domain" description="Thymidylate kinase-like" evidence="12">
    <location>
        <begin position="19"/>
        <end position="205"/>
    </location>
</feature>
<dbReference type="SUPFAM" id="SSF52540">
    <property type="entry name" value="P-loop containing nucleoside triphosphate hydrolases"/>
    <property type="match status" value="1"/>
</dbReference>
<dbReference type="PANTHER" id="PTHR10344:SF4">
    <property type="entry name" value="UMP-CMP KINASE 2, MITOCHONDRIAL"/>
    <property type="match status" value="1"/>
</dbReference>
<dbReference type="AlphaFoldDB" id="A0A1I3CW39"/>
<evidence type="ECO:0000256" key="4">
    <source>
        <dbReference type="ARBA" id="ARBA00022679"/>
    </source>
</evidence>
<accession>A0A1I3CW39</accession>
<dbReference type="Gene3D" id="3.40.50.300">
    <property type="entry name" value="P-loop containing nucleotide triphosphate hydrolases"/>
    <property type="match status" value="1"/>
</dbReference>
<evidence type="ECO:0000259" key="12">
    <source>
        <dbReference type="Pfam" id="PF02223"/>
    </source>
</evidence>
<dbReference type="InterPro" id="IPR027417">
    <property type="entry name" value="P-loop_NTPase"/>
</dbReference>
<dbReference type="GO" id="GO:0005829">
    <property type="term" value="C:cytosol"/>
    <property type="evidence" value="ECO:0007669"/>
    <property type="project" value="TreeGrafter"/>
</dbReference>
<dbReference type="RefSeq" id="WP_242939342.1">
    <property type="nucleotide sequence ID" value="NZ_FOQA01000003.1"/>
</dbReference>
<dbReference type="FunFam" id="3.40.50.300:FF:000225">
    <property type="entry name" value="Thymidylate kinase"/>
    <property type="match status" value="1"/>
</dbReference>